<feature type="compositionally biased region" description="Polar residues" evidence="5">
    <location>
        <begin position="379"/>
        <end position="397"/>
    </location>
</feature>
<dbReference type="GO" id="GO:0016926">
    <property type="term" value="P:protein desumoylation"/>
    <property type="evidence" value="ECO:0000318"/>
    <property type="project" value="GO_Central"/>
</dbReference>
<dbReference type="Pfam" id="PF02902">
    <property type="entry name" value="Peptidase_C48"/>
    <property type="match status" value="1"/>
</dbReference>
<dbReference type="OMA" id="PRFTQKN"/>
<feature type="domain" description="Ubiquitin-like protease family profile" evidence="6">
    <location>
        <begin position="514"/>
        <end position="677"/>
    </location>
</feature>
<dbReference type="Proteomes" id="UP000008549">
    <property type="component" value="Unassembled WGS sequence"/>
</dbReference>
<protein>
    <submittedName>
        <fullName evidence="7">Protein CBR-ULP-1</fullName>
    </submittedName>
</protein>
<dbReference type="STRING" id="6238.A8XZU4"/>
<dbReference type="GO" id="GO:1904333">
    <property type="term" value="P:positive regulation of error-prone translesion synthesis"/>
    <property type="evidence" value="ECO:0007669"/>
    <property type="project" value="EnsemblMetazoa"/>
</dbReference>
<reference evidence="7 8" key="1">
    <citation type="journal article" date="2003" name="PLoS Biol.">
        <title>The genome sequence of Caenorhabditis briggsae: a platform for comparative genomics.</title>
        <authorList>
            <person name="Stein L.D."/>
            <person name="Bao Z."/>
            <person name="Blasiar D."/>
            <person name="Blumenthal T."/>
            <person name="Brent M.R."/>
            <person name="Chen N."/>
            <person name="Chinwalla A."/>
            <person name="Clarke L."/>
            <person name="Clee C."/>
            <person name="Coghlan A."/>
            <person name="Coulson A."/>
            <person name="D'Eustachio P."/>
            <person name="Fitch D.H."/>
            <person name="Fulton L.A."/>
            <person name="Fulton R.E."/>
            <person name="Griffiths-Jones S."/>
            <person name="Harris T.W."/>
            <person name="Hillier L.W."/>
            <person name="Kamath R."/>
            <person name="Kuwabara P.E."/>
            <person name="Mardis E.R."/>
            <person name="Marra M.A."/>
            <person name="Miner T.L."/>
            <person name="Minx P."/>
            <person name="Mullikin J.C."/>
            <person name="Plumb R.W."/>
            <person name="Rogers J."/>
            <person name="Schein J.E."/>
            <person name="Sohrmann M."/>
            <person name="Spieth J."/>
            <person name="Stajich J.E."/>
            <person name="Wei C."/>
            <person name="Willey D."/>
            <person name="Wilson R.K."/>
            <person name="Durbin R."/>
            <person name="Waterston R.H."/>
        </authorList>
    </citation>
    <scope>NUCLEOTIDE SEQUENCE [LARGE SCALE GENOMIC DNA]</scope>
    <source>
        <strain evidence="7 8">AF16</strain>
    </source>
</reference>
<evidence type="ECO:0000256" key="4">
    <source>
        <dbReference type="ARBA" id="ARBA00022807"/>
    </source>
</evidence>
<gene>
    <name evidence="9" type="primary">ulp-1</name>
    <name evidence="7" type="synonym">Cbr-ulp-1</name>
    <name evidence="9" type="ORF">CBG21323</name>
    <name evidence="7" type="ORF">CBG_21323</name>
</gene>
<evidence type="ECO:0000256" key="2">
    <source>
        <dbReference type="ARBA" id="ARBA00022670"/>
    </source>
</evidence>
<keyword evidence="3" id="KW-0378">Hydrolase</keyword>
<dbReference type="InterPro" id="IPR003653">
    <property type="entry name" value="Peptidase_C48_C"/>
</dbReference>
<dbReference type="GO" id="GO:0016929">
    <property type="term" value="F:deSUMOylase activity"/>
    <property type="evidence" value="ECO:0000318"/>
    <property type="project" value="GO_Central"/>
</dbReference>
<dbReference type="eggNOG" id="KOG0778">
    <property type="taxonomic scope" value="Eukaryota"/>
</dbReference>
<dbReference type="HOGENOM" id="CLU_415183_0_0_1"/>
<evidence type="ECO:0000259" key="6">
    <source>
        <dbReference type="PROSITE" id="PS50600"/>
    </source>
</evidence>
<dbReference type="Gene3D" id="3.40.395.10">
    <property type="entry name" value="Adenoviral Proteinase, Chain A"/>
    <property type="match status" value="1"/>
</dbReference>
<evidence type="ECO:0000256" key="3">
    <source>
        <dbReference type="ARBA" id="ARBA00022801"/>
    </source>
</evidence>
<evidence type="ECO:0000313" key="7">
    <source>
        <dbReference type="EMBL" id="CAP38161.2"/>
    </source>
</evidence>
<dbReference type="PANTHER" id="PTHR12606">
    <property type="entry name" value="SENTRIN/SUMO-SPECIFIC PROTEASE"/>
    <property type="match status" value="1"/>
</dbReference>
<dbReference type="InterPro" id="IPR038765">
    <property type="entry name" value="Papain-like_cys_pep_sf"/>
</dbReference>
<dbReference type="SUPFAM" id="SSF54001">
    <property type="entry name" value="Cysteine proteinases"/>
    <property type="match status" value="1"/>
</dbReference>
<feature type="region of interest" description="Disordered" evidence="5">
    <location>
        <begin position="202"/>
        <end position="226"/>
    </location>
</feature>
<dbReference type="EMBL" id="HE600993">
    <property type="protein sequence ID" value="CAP38161.2"/>
    <property type="molecule type" value="Genomic_DNA"/>
</dbReference>
<dbReference type="GO" id="GO:0032880">
    <property type="term" value="P:regulation of protein localization"/>
    <property type="evidence" value="ECO:0007669"/>
    <property type="project" value="EnsemblMetazoa"/>
</dbReference>
<dbReference type="GO" id="GO:0005634">
    <property type="term" value="C:nucleus"/>
    <property type="evidence" value="ECO:0000318"/>
    <property type="project" value="GO_Central"/>
</dbReference>
<dbReference type="GO" id="GO:0006508">
    <property type="term" value="P:proteolysis"/>
    <property type="evidence" value="ECO:0007669"/>
    <property type="project" value="UniProtKB-KW"/>
</dbReference>
<accession>A8XZU4</accession>
<evidence type="ECO:0000313" key="8">
    <source>
        <dbReference type="Proteomes" id="UP000008549"/>
    </source>
</evidence>
<keyword evidence="4" id="KW-0788">Thiol protease</keyword>
<feature type="compositionally biased region" description="Polar residues" evidence="5">
    <location>
        <begin position="207"/>
        <end position="226"/>
    </location>
</feature>
<evidence type="ECO:0000256" key="1">
    <source>
        <dbReference type="ARBA" id="ARBA00005234"/>
    </source>
</evidence>
<dbReference type="AlphaFoldDB" id="A8XZU4"/>
<evidence type="ECO:0000256" key="5">
    <source>
        <dbReference type="SAM" id="MobiDB-lite"/>
    </source>
</evidence>
<keyword evidence="8" id="KW-1185">Reference proteome</keyword>
<dbReference type="PANTHER" id="PTHR12606:SF141">
    <property type="entry name" value="GH15225P-RELATED"/>
    <property type="match status" value="1"/>
</dbReference>
<organism evidence="7 8">
    <name type="scientific">Caenorhabditis briggsae</name>
    <dbReference type="NCBI Taxonomy" id="6238"/>
    <lineage>
        <taxon>Eukaryota</taxon>
        <taxon>Metazoa</taxon>
        <taxon>Ecdysozoa</taxon>
        <taxon>Nematoda</taxon>
        <taxon>Chromadorea</taxon>
        <taxon>Rhabditida</taxon>
        <taxon>Rhabditina</taxon>
        <taxon>Rhabditomorpha</taxon>
        <taxon>Rhabditoidea</taxon>
        <taxon>Rhabditidae</taxon>
        <taxon>Peloderinae</taxon>
        <taxon>Caenorhabditis</taxon>
    </lineage>
</organism>
<dbReference type="MEROPS" id="C48.A15"/>
<reference evidence="7 8" key="2">
    <citation type="journal article" date="2011" name="PLoS Genet.">
        <title>Caenorhabditis briggsae recombinant inbred line genotypes reveal inter-strain incompatibility and the evolution of recombination.</title>
        <authorList>
            <person name="Ross J.A."/>
            <person name="Koboldt D.C."/>
            <person name="Staisch J.E."/>
            <person name="Chamberlin H.M."/>
            <person name="Gupta B.P."/>
            <person name="Miller R.D."/>
            <person name="Baird S.E."/>
            <person name="Haag E.S."/>
        </authorList>
    </citation>
    <scope>NUCLEOTIDE SEQUENCE [LARGE SCALE GENOMIC DNA]</scope>
    <source>
        <strain evidence="7 8">AF16</strain>
    </source>
</reference>
<evidence type="ECO:0000313" key="9">
    <source>
        <dbReference type="WormBase" id="CBG21323"/>
    </source>
</evidence>
<dbReference type="PROSITE" id="PS50600">
    <property type="entry name" value="ULP_PROTEASE"/>
    <property type="match status" value="1"/>
</dbReference>
<proteinExistence type="inferred from homology"/>
<keyword evidence="2" id="KW-0645">Protease</keyword>
<dbReference type="InParanoid" id="A8XZU4"/>
<feature type="region of interest" description="Disordered" evidence="5">
    <location>
        <begin position="378"/>
        <end position="397"/>
    </location>
</feature>
<dbReference type="WormBase" id="CBG21323">
    <property type="protein sequence ID" value="CBP46052"/>
    <property type="gene ID" value="WBGene00040132"/>
    <property type="gene designation" value="Cbr-ulp-1"/>
</dbReference>
<dbReference type="FunFam" id="3.40.395.10:FF:000001">
    <property type="entry name" value="Sentrin-specific protease 1"/>
    <property type="match status" value="1"/>
</dbReference>
<dbReference type="FunCoup" id="A8XZU4">
    <property type="interactions" value="611"/>
</dbReference>
<name>A8XZU4_CAEBR</name>
<feature type="compositionally biased region" description="Low complexity" evidence="5">
    <location>
        <begin position="138"/>
        <end position="151"/>
    </location>
</feature>
<dbReference type="GO" id="GO:0009792">
    <property type="term" value="P:embryo development ending in birth or egg hatching"/>
    <property type="evidence" value="ECO:0007669"/>
    <property type="project" value="EnsemblMetazoa"/>
</dbReference>
<comment type="similarity">
    <text evidence="1">Belongs to the peptidase C48 family.</text>
</comment>
<sequence length="710" mass="81300">MPNQSDNSDEDNHCRVTKNLVLARKRHWLAEEVKSPNKRQKKVKGLAGFLFNPLNNIFGMWGSQTKDEKSVERVEEKEEEEIVIEKTTHVLQDTSTSIIYLNRDSPERAAGGGGEDEIVVEKHVHHVEVSDDSDSNDVAEIPTTSSSTTQSILEKSFEKQQEENEEEEPDIVFENVVKTPNRQLQAARRFQNELIYLNETQQDDEVSVSTATEASPTPDDSISRSITPLSLSTYSSNNVRDFWRRSSSKKPQAAKTTFRQAFKYTSSSIQRMSSGIQKTNKAKRVNLLSRDRLLQGVVDSGQYEAEAILGLAWPEKEKNKNKKMSPTSDVLARAQNVTLEILKRFENMVFQKISELRGASRSTTPLSTDSSVIFEGASSFRSQPRTPSVSSISSATPTQQKFRDLISQIDSLGINSAHRGPQRYEHAYEKSKQKEDVLLETARIRQEHRAETKGDRLEETRKNLELIGIVLRPKVEKKKVEDFIALPDEADRLLERAWNKSLSGEEQFVDAFNIPICRTDLETLSGLHWLNDNIINFYLQLICDRSTKDSKYPKTYAFNTFFYTNVQTKGYASVKRWTRKVDIFSHDILLIPVHLGMHWCMAVVDIPEKKIEFYDSLYDGNTQVLPALKTYLASESMDKKKQAFDFSGWTIRQMEDIPRQQNGSDCGVFSCQFGEWASRRTLPRFTQKNMPYYRKRMAYEIVSQKLLSSI</sequence>
<feature type="region of interest" description="Disordered" evidence="5">
    <location>
        <begin position="128"/>
        <end position="171"/>
    </location>
</feature>